<evidence type="ECO:0000313" key="1">
    <source>
        <dbReference type="EMBL" id="MBB3954486.1"/>
    </source>
</evidence>
<dbReference type="Pfam" id="PF20099">
    <property type="entry name" value="DUF6489"/>
    <property type="match status" value="1"/>
</dbReference>
<reference evidence="1 2" key="1">
    <citation type="submission" date="2020-08" db="EMBL/GenBank/DDBJ databases">
        <title>Genomic Encyclopedia of Type Strains, Phase IV (KMG-IV): sequencing the most valuable type-strain genomes for metagenomic binning, comparative biology and taxonomic classification.</title>
        <authorList>
            <person name="Goeker M."/>
        </authorList>
    </citation>
    <scope>NUCLEOTIDE SEQUENCE [LARGE SCALE GENOMIC DNA]</scope>
    <source>
        <strain evidence="1 2">DSM 27057</strain>
    </source>
</reference>
<protein>
    <submittedName>
        <fullName evidence="1">Uncharacterized protein</fullName>
    </submittedName>
</protein>
<sequence length="81" mass="8879">MKMNFEVDCTPEEARRFLGLPDVTRANEAYVDAVMKAMQGAGSLDQLQEFTKQFAPMGQLGMKMFQNILEAGASMATGGKK</sequence>
<accession>A0A7W6CK78</accession>
<dbReference type="InterPro" id="IPR045502">
    <property type="entry name" value="DUF6489"/>
</dbReference>
<name>A0A7W6CK78_9SPHN</name>
<dbReference type="AlphaFoldDB" id="A0A7W6CK78"/>
<dbReference type="Proteomes" id="UP000548867">
    <property type="component" value="Unassembled WGS sequence"/>
</dbReference>
<proteinExistence type="predicted"/>
<comment type="caution">
    <text evidence="1">The sequence shown here is derived from an EMBL/GenBank/DDBJ whole genome shotgun (WGS) entry which is preliminary data.</text>
</comment>
<keyword evidence="2" id="KW-1185">Reference proteome</keyword>
<evidence type="ECO:0000313" key="2">
    <source>
        <dbReference type="Proteomes" id="UP000548867"/>
    </source>
</evidence>
<organism evidence="1 2">
    <name type="scientific">Novosphingobium sediminicola</name>
    <dbReference type="NCBI Taxonomy" id="563162"/>
    <lineage>
        <taxon>Bacteria</taxon>
        <taxon>Pseudomonadati</taxon>
        <taxon>Pseudomonadota</taxon>
        <taxon>Alphaproteobacteria</taxon>
        <taxon>Sphingomonadales</taxon>
        <taxon>Sphingomonadaceae</taxon>
        <taxon>Novosphingobium</taxon>
    </lineage>
</organism>
<dbReference type="RefSeq" id="WP_172340040.1">
    <property type="nucleotide sequence ID" value="NZ_JACIDX010000004.1"/>
</dbReference>
<gene>
    <name evidence="1" type="ORF">GGR38_001413</name>
</gene>
<dbReference type="EMBL" id="JACIDX010000004">
    <property type="protein sequence ID" value="MBB3954486.1"/>
    <property type="molecule type" value="Genomic_DNA"/>
</dbReference>